<comment type="caution">
    <text evidence="3">The sequence shown here is derived from an EMBL/GenBank/DDBJ whole genome shotgun (WGS) entry which is preliminary data.</text>
</comment>
<dbReference type="EMBL" id="JACHXN010000024">
    <property type="protein sequence ID" value="MBB3148915.1"/>
    <property type="molecule type" value="Genomic_DNA"/>
</dbReference>
<dbReference type="AlphaFoldDB" id="A0A839UG51"/>
<keyword evidence="2" id="KW-0472">Membrane</keyword>
<feature type="transmembrane region" description="Helical" evidence="2">
    <location>
        <begin position="7"/>
        <end position="24"/>
    </location>
</feature>
<reference evidence="3 4" key="1">
    <citation type="submission" date="2020-08" db="EMBL/GenBank/DDBJ databases">
        <title>Genomic Encyclopedia of Type Strains, Phase III (KMG-III): the genomes of soil and plant-associated and newly described type strains.</title>
        <authorList>
            <person name="Whitman W."/>
        </authorList>
    </citation>
    <scope>NUCLEOTIDE SEQUENCE [LARGE SCALE GENOMIC DNA]</scope>
    <source>
        <strain evidence="3 4">CECT 7015</strain>
    </source>
</reference>
<feature type="region of interest" description="Disordered" evidence="1">
    <location>
        <begin position="622"/>
        <end position="701"/>
    </location>
</feature>
<evidence type="ECO:0000313" key="3">
    <source>
        <dbReference type="EMBL" id="MBB3148915.1"/>
    </source>
</evidence>
<evidence type="ECO:0000256" key="1">
    <source>
        <dbReference type="SAM" id="MobiDB-lite"/>
    </source>
</evidence>
<dbReference type="Proteomes" id="UP000554520">
    <property type="component" value="Unassembled WGS sequence"/>
</dbReference>
<evidence type="ECO:0000313" key="4">
    <source>
        <dbReference type="Proteomes" id="UP000554520"/>
    </source>
</evidence>
<evidence type="ECO:0000256" key="2">
    <source>
        <dbReference type="SAM" id="Phobius"/>
    </source>
</evidence>
<gene>
    <name evidence="3" type="ORF">FHS21_005363</name>
</gene>
<proteinExistence type="predicted"/>
<feature type="compositionally biased region" description="Low complexity" evidence="1">
    <location>
        <begin position="645"/>
        <end position="654"/>
    </location>
</feature>
<protein>
    <submittedName>
        <fullName evidence="3">Uncharacterized protein</fullName>
    </submittedName>
</protein>
<keyword evidence="4" id="KW-1185">Reference proteome</keyword>
<dbReference type="RefSeq" id="WP_183664782.1">
    <property type="nucleotide sequence ID" value="NZ_JACHXN010000024.1"/>
</dbReference>
<name>A0A839UG51_9HYPH</name>
<accession>A0A839UG51</accession>
<feature type="compositionally biased region" description="Pro residues" evidence="1">
    <location>
        <begin position="655"/>
        <end position="693"/>
    </location>
</feature>
<keyword evidence="2" id="KW-1133">Transmembrane helix</keyword>
<sequence length="701" mass="75123">MGTGARVIIAIALFAAMGVGWLALQDLSFERDRTLSEWRSLSEAEDLLRQKPIPEAWPAGLFISERGLNAALESLKDAQIAYAPEFKADEDTVVHLRNVTVDFQPGFAWAFLRLDAYSKKRDLTVKFDGQASLVFKGIEEVANGEAQAVFALSLLRLDPEFGWGWSIIKSRGYASDLIETGLMPKFTEAFTLKLPFKNSFAYDLKQGVTEAVPVRDPKDENWIKVQIAVPPNELAQKIHAANAVVLDGGIWLLTDFTEKPVATSIDEPPPEIQDDIVRMRKDLERIRIPKLNDADIALWINGTVAHLVQDKFNQLPAVNRTATVKSVQFKGRLADQKWSADVLGEGGVFAELADPGAVAATMVVNAVGISWTKGRRLKVSLDAQVDVKASVDLHVDPLIGRGVGTTVDLLGNTAIASGFDAGFEIGEVGGNTVVMLKPDIGCRDIKLALKTDRKAEFEEAWVSVPSVGANVTVPVGLQTAPDVVLLSDLPFQRRGRGPDGKPLKVRGGEDHLLFTPAWAEAQYALVPKRVEGDDGGLWIAANLTIKLLGSESTGYDRAAAEKKLAAAATGGQARTNCPGEPGFALTIGDLEFGGNKELVKFFQERGLPLPQILGGLPGIPGTGPTMPSPISPVPGLTVPTPSPIPSTTDLTIPKIPSPISPIPDPAMPKIPSPLPPTSDPTMPKIPSPLPQTPGPTGNSVD</sequence>
<keyword evidence="2" id="KW-0812">Transmembrane</keyword>
<organism evidence="3 4">
    <name type="scientific">Phyllobacterium trifolii</name>
    <dbReference type="NCBI Taxonomy" id="300193"/>
    <lineage>
        <taxon>Bacteria</taxon>
        <taxon>Pseudomonadati</taxon>
        <taxon>Pseudomonadota</taxon>
        <taxon>Alphaproteobacteria</taxon>
        <taxon>Hyphomicrobiales</taxon>
        <taxon>Phyllobacteriaceae</taxon>
        <taxon>Phyllobacterium</taxon>
    </lineage>
</organism>